<proteinExistence type="predicted"/>
<evidence type="ECO:0000313" key="2">
    <source>
        <dbReference type="EMBL" id="KAF7362642.1"/>
    </source>
</evidence>
<dbReference type="AlphaFoldDB" id="A0A8H6YP96"/>
<evidence type="ECO:0000313" key="3">
    <source>
        <dbReference type="Proteomes" id="UP000620124"/>
    </source>
</evidence>
<dbReference type="SUPFAM" id="SSF52047">
    <property type="entry name" value="RNI-like"/>
    <property type="match status" value="1"/>
</dbReference>
<dbReference type="EMBL" id="JACAZI010000004">
    <property type="protein sequence ID" value="KAF7362642.1"/>
    <property type="molecule type" value="Genomic_DNA"/>
</dbReference>
<evidence type="ECO:0000256" key="1">
    <source>
        <dbReference type="SAM" id="SignalP"/>
    </source>
</evidence>
<gene>
    <name evidence="2" type="ORF">MVEN_00613300</name>
</gene>
<sequence>MSTLRTTAATLLSCIFLLLAAQTCDEDTLRLIFEYCSDSTVASAGRVCRGWATPAQRELFSVLPSNSPLRGAPRWKQLAMVLNSSPRLRSYIRRLQISPFNIEDLESYDWIRCLPPHGITSLEAVAFPNELVHTALGNLLLASPAFSTLRRLVICAMTLSDTPGLEASLSNNSSLEYLGLIFIGGFTRPPLSPSRFQTLSRLSIKARDMIPDIPNLIRACSASLRRFDLALTHRPDSGGYAWLSEALQNAPHLSHIHLDWAEPHPTPFLDGVVLLLPNLRHLHAGACLYTSAFFSDLPPALETLHLRYDRIQGEGSRCSGVEEAYFPVAAAAVGLSALLTLRSFTLAPEKGCPYIHFPGLARAAANGEFRFHLATPQRAPNENPDLFWE</sequence>
<organism evidence="2 3">
    <name type="scientific">Mycena venus</name>
    <dbReference type="NCBI Taxonomy" id="2733690"/>
    <lineage>
        <taxon>Eukaryota</taxon>
        <taxon>Fungi</taxon>
        <taxon>Dikarya</taxon>
        <taxon>Basidiomycota</taxon>
        <taxon>Agaricomycotina</taxon>
        <taxon>Agaricomycetes</taxon>
        <taxon>Agaricomycetidae</taxon>
        <taxon>Agaricales</taxon>
        <taxon>Marasmiineae</taxon>
        <taxon>Mycenaceae</taxon>
        <taxon>Mycena</taxon>
    </lineage>
</organism>
<feature type="signal peptide" evidence="1">
    <location>
        <begin position="1"/>
        <end position="20"/>
    </location>
</feature>
<protein>
    <recommendedName>
        <fullName evidence="4">F-box domain-containing protein</fullName>
    </recommendedName>
</protein>
<evidence type="ECO:0008006" key="4">
    <source>
        <dbReference type="Google" id="ProtNLM"/>
    </source>
</evidence>
<comment type="caution">
    <text evidence="2">The sequence shown here is derived from an EMBL/GenBank/DDBJ whole genome shotgun (WGS) entry which is preliminary data.</text>
</comment>
<dbReference type="InterPro" id="IPR032675">
    <property type="entry name" value="LRR_dom_sf"/>
</dbReference>
<dbReference type="OrthoDB" id="2904155at2759"/>
<keyword evidence="3" id="KW-1185">Reference proteome</keyword>
<reference evidence="2" key="1">
    <citation type="submission" date="2020-05" db="EMBL/GenBank/DDBJ databases">
        <title>Mycena genomes resolve the evolution of fungal bioluminescence.</title>
        <authorList>
            <person name="Tsai I.J."/>
        </authorList>
    </citation>
    <scope>NUCLEOTIDE SEQUENCE</scope>
    <source>
        <strain evidence="2">CCC161011</strain>
    </source>
</reference>
<feature type="chain" id="PRO_5034253358" description="F-box domain-containing protein" evidence="1">
    <location>
        <begin position="21"/>
        <end position="389"/>
    </location>
</feature>
<accession>A0A8H6YP96</accession>
<dbReference type="Gene3D" id="3.80.10.10">
    <property type="entry name" value="Ribonuclease Inhibitor"/>
    <property type="match status" value="1"/>
</dbReference>
<dbReference type="Proteomes" id="UP000620124">
    <property type="component" value="Unassembled WGS sequence"/>
</dbReference>
<name>A0A8H6YP96_9AGAR</name>
<keyword evidence="1" id="KW-0732">Signal</keyword>